<dbReference type="EMBL" id="QQTP01000001">
    <property type="protein sequence ID" value="RDJ29841.1"/>
    <property type="molecule type" value="Genomic_DNA"/>
</dbReference>
<dbReference type="PANTHER" id="PTHR42779">
    <property type="entry name" value="PROTEIN YNJB"/>
    <property type="match status" value="1"/>
</dbReference>
<sequence length="399" mass="43203">MSHDLTGINRRTVLGGLAAVTAGGASGAFAASPPLPSAPVAINLIDVGGALALMQRAFDDYKAANPKLISRLTYVKAPAPELASKIKAQQDAGRADLDIVLTGSDGLAAGLDQKLWLKILPDFNDKFPNIEQNYEPAALNLHKVQGDGFGVVVNYYPSGPLIEYMPDRVKTPPTTAEELLAWAKANPNKFMYARPANSGPGRTFMMGLPYLLGDKDPQDPLNGWDKTWAYLAEIGQYIEYYPAGTGATMKEFGDGSRDIIISTTGWDINPRALGIVPKEAKIGTLKGFHWVSDAFFMCVPKGVPNDRLAVVLDMMAYVLTPKAQAYAYDEGYLYPGPAVKNVPLSLAPKASQDVIAEFGRPEYADLIANNPIELPLKPEKMVVAFRKWDELVGSKSNKK</sequence>
<dbReference type="AlphaFoldDB" id="A0A370LD38"/>
<dbReference type="PANTHER" id="PTHR42779:SF1">
    <property type="entry name" value="PROTEIN YNJB"/>
    <property type="match status" value="1"/>
</dbReference>
<evidence type="ECO:0000313" key="4">
    <source>
        <dbReference type="Proteomes" id="UP000255207"/>
    </source>
</evidence>
<proteinExistence type="predicted"/>
<dbReference type="Pfam" id="PF13416">
    <property type="entry name" value="SBP_bac_8"/>
    <property type="match status" value="1"/>
</dbReference>
<evidence type="ECO:0000313" key="3">
    <source>
        <dbReference type="EMBL" id="RDJ29841.1"/>
    </source>
</evidence>
<keyword evidence="4" id="KW-1185">Reference proteome</keyword>
<dbReference type="InterPro" id="IPR006059">
    <property type="entry name" value="SBP"/>
</dbReference>
<dbReference type="Proteomes" id="UP000255207">
    <property type="component" value="Unassembled WGS sequence"/>
</dbReference>
<dbReference type="InterPro" id="IPR006311">
    <property type="entry name" value="TAT_signal"/>
</dbReference>
<comment type="caution">
    <text evidence="3">The sequence shown here is derived from an EMBL/GenBank/DDBJ whole genome shotgun (WGS) entry which is preliminary data.</text>
</comment>
<evidence type="ECO:0000256" key="2">
    <source>
        <dbReference type="SAM" id="SignalP"/>
    </source>
</evidence>
<feature type="chain" id="PRO_5030068627" evidence="2">
    <location>
        <begin position="31"/>
        <end position="399"/>
    </location>
</feature>
<keyword evidence="2" id="KW-0732">Signal</keyword>
<dbReference type="SUPFAM" id="SSF53850">
    <property type="entry name" value="Periplasmic binding protein-like II"/>
    <property type="match status" value="1"/>
</dbReference>
<dbReference type="PROSITE" id="PS51318">
    <property type="entry name" value="TAT"/>
    <property type="match status" value="1"/>
</dbReference>
<gene>
    <name evidence="3" type="ORF">DWE98_04760</name>
</gene>
<feature type="signal peptide" evidence="2">
    <location>
        <begin position="1"/>
        <end position="30"/>
    </location>
</feature>
<accession>A0A370LD38</accession>
<keyword evidence="1" id="KW-0574">Periplasm</keyword>
<dbReference type="RefSeq" id="WP_114827953.1">
    <property type="nucleotide sequence ID" value="NZ_QQTO01000019.1"/>
</dbReference>
<organism evidence="3 4">
    <name type="scientific">Bosea caraganae</name>
    <dbReference type="NCBI Taxonomy" id="2763117"/>
    <lineage>
        <taxon>Bacteria</taxon>
        <taxon>Pseudomonadati</taxon>
        <taxon>Pseudomonadota</taxon>
        <taxon>Alphaproteobacteria</taxon>
        <taxon>Hyphomicrobiales</taxon>
        <taxon>Boseaceae</taxon>
        <taxon>Bosea</taxon>
    </lineage>
</organism>
<dbReference type="OrthoDB" id="3239593at2"/>
<name>A0A370LD38_9HYPH</name>
<dbReference type="Gene3D" id="3.40.190.10">
    <property type="entry name" value="Periplasmic binding protein-like II"/>
    <property type="match status" value="2"/>
</dbReference>
<protein>
    <submittedName>
        <fullName evidence="3">Extracellular solute-binding protein</fullName>
    </submittedName>
</protein>
<reference evidence="4" key="1">
    <citation type="submission" date="2018-07" db="EMBL/GenBank/DDBJ databases">
        <authorList>
            <person name="Safronova V.I."/>
            <person name="Chirak E.R."/>
            <person name="Sazanova A.L."/>
        </authorList>
    </citation>
    <scope>NUCLEOTIDE SEQUENCE [LARGE SCALE GENOMIC DNA]</scope>
    <source>
        <strain evidence="4">RCAM04685</strain>
    </source>
</reference>
<evidence type="ECO:0000256" key="1">
    <source>
        <dbReference type="ARBA" id="ARBA00022764"/>
    </source>
</evidence>